<evidence type="ECO:0000313" key="3">
    <source>
        <dbReference type="EMBL" id="CAB3735685.1"/>
    </source>
</evidence>
<dbReference type="AlphaFoldDB" id="A0A6J5CHS8"/>
<dbReference type="GO" id="GO:0004494">
    <property type="term" value="F:methylmalonyl-CoA mutase activity"/>
    <property type="evidence" value="ECO:0007669"/>
    <property type="project" value="UniProtKB-EC"/>
</dbReference>
<dbReference type="SUPFAM" id="SSF51703">
    <property type="entry name" value="Cobalamin (vitamin B12)-dependent enzymes"/>
    <property type="match status" value="1"/>
</dbReference>
<accession>A0A6J5CHS8</accession>
<protein>
    <submittedName>
        <fullName evidence="3">Methylmalonyl-CoA mutase</fullName>
        <ecNumber evidence="3">5.4.99.2</ecNumber>
    </submittedName>
</protein>
<evidence type="ECO:0000259" key="2">
    <source>
        <dbReference type="Pfam" id="PF01642"/>
    </source>
</evidence>
<organism evidence="3 4">
    <name type="scientific">Paraburkholderia rhynchosiae</name>
    <dbReference type="NCBI Taxonomy" id="487049"/>
    <lineage>
        <taxon>Bacteria</taxon>
        <taxon>Pseudomonadati</taxon>
        <taxon>Pseudomonadota</taxon>
        <taxon>Betaproteobacteria</taxon>
        <taxon>Burkholderiales</taxon>
        <taxon>Burkholderiaceae</taxon>
        <taxon>Paraburkholderia</taxon>
    </lineage>
</organism>
<dbReference type="Gene3D" id="3.20.20.240">
    <property type="entry name" value="Methylmalonyl-CoA mutase"/>
    <property type="match status" value="1"/>
</dbReference>
<dbReference type="NCBIfam" id="TIGR00641">
    <property type="entry name" value="acid_CoA_mut_N"/>
    <property type="match status" value="1"/>
</dbReference>
<gene>
    <name evidence="3" type="primary">mcm</name>
    <name evidence="3" type="ORF">LMG27174_06228</name>
</gene>
<dbReference type="PANTHER" id="PTHR48101:SF1">
    <property type="entry name" value="METHYLMALONYL-COA MUTASE, LARGE SUBUNIT"/>
    <property type="match status" value="1"/>
</dbReference>
<dbReference type="PANTHER" id="PTHR48101">
    <property type="entry name" value="METHYLMALONYL-COA MUTASE, MITOCHONDRIAL-RELATED"/>
    <property type="match status" value="1"/>
</dbReference>
<evidence type="ECO:0000313" key="4">
    <source>
        <dbReference type="Proteomes" id="UP000494205"/>
    </source>
</evidence>
<proteinExistence type="predicted"/>
<dbReference type="EMBL" id="CADIJZ010000033">
    <property type="protein sequence ID" value="CAB3735685.1"/>
    <property type="molecule type" value="Genomic_DNA"/>
</dbReference>
<sequence>MGIEDRNSAASLAENIANVEVKLSRTATWSGIETKASYGPADVENVEYDRDLGDPGQYPYTRGAYPQMYRSRMWTLRNIVGFGAPEDTRGGIERALQMGTAGINIVVDTLGQEAIDADHPALTNDAGQEGCSISCVRDVEVLLRGIDVTQQDVAWHSTMMTYPLVAALAQKQGKDMAKLQGSHMPDHLQLRLAGWSEKIVPAELGHRTTVDCLEYSVRNSPRWALGCPQAYDMRERGLGAAGEIAVGMAIVNQTLTDLALRGLSADQVCPSMAWVSPSDIDFFEEIAKFRALRRIWARTMKERFGSNDPRAQRLRIACHTSGRSLVYQQPLNNLSRAAVQTLAALLGGVQSVETCTYDEPVCIPTEEARELATRTQQILAHEIGAARVGDPLGGSYYIESLTNLVEADAMKMLEEIEAIGLVKAVEGGYIEGLMDEFNYNQKRELDNKKRIQVGVNAFIPKDEPPPKRFSFDQKMMVSHLERFKEMKASRDQRRLAGKIDVLYRVAKRRENSHQAMIDALIADASIGEVWGTVRVANGLPYDPFRVIESPFTYTGS</sequence>
<name>A0A6J5CHS8_9BURK</name>
<dbReference type="InterPro" id="IPR006098">
    <property type="entry name" value="MMCoA_mutase_a_cat"/>
</dbReference>
<dbReference type="InterPro" id="IPR016176">
    <property type="entry name" value="Cbl-dep_enz_cat"/>
</dbReference>
<evidence type="ECO:0000256" key="1">
    <source>
        <dbReference type="ARBA" id="ARBA00023235"/>
    </source>
</evidence>
<dbReference type="InterPro" id="IPR006099">
    <property type="entry name" value="MeMalonylCoA_mutase_a/b_cat"/>
</dbReference>
<keyword evidence="1 3" id="KW-0413">Isomerase</keyword>
<reference evidence="3 4" key="1">
    <citation type="submission" date="2020-04" db="EMBL/GenBank/DDBJ databases">
        <authorList>
            <person name="De Canck E."/>
        </authorList>
    </citation>
    <scope>NUCLEOTIDE SEQUENCE [LARGE SCALE GENOMIC DNA]</scope>
    <source>
        <strain evidence="3 4">LMG 27174</strain>
    </source>
</reference>
<feature type="domain" description="Methylmalonyl-CoA mutase alpha/beta chain catalytic" evidence="2">
    <location>
        <begin position="28"/>
        <end position="536"/>
    </location>
</feature>
<dbReference type="GO" id="GO:0031419">
    <property type="term" value="F:cobalamin binding"/>
    <property type="evidence" value="ECO:0007669"/>
    <property type="project" value="InterPro"/>
</dbReference>
<dbReference type="Proteomes" id="UP000494205">
    <property type="component" value="Unassembled WGS sequence"/>
</dbReference>
<dbReference type="EC" id="5.4.99.2" evidence="3"/>
<dbReference type="RefSeq" id="WP_244201416.1">
    <property type="nucleotide sequence ID" value="NZ_CADIJZ010000033.1"/>
</dbReference>
<dbReference type="Pfam" id="PF01642">
    <property type="entry name" value="MM_CoA_mutase"/>
    <property type="match status" value="1"/>
</dbReference>